<keyword evidence="1" id="KW-1133">Transmembrane helix</keyword>
<name>A0A1X7I536_9BACT</name>
<protein>
    <recommendedName>
        <fullName evidence="4">II family cellulose-binding protein</fullName>
    </recommendedName>
</protein>
<feature type="transmembrane region" description="Helical" evidence="1">
    <location>
        <begin position="12"/>
        <end position="33"/>
    </location>
</feature>
<dbReference type="InterPro" id="IPR021279">
    <property type="entry name" value="DUF2721"/>
</dbReference>
<gene>
    <name evidence="2" type="ORF">SAMN05661096_00199</name>
</gene>
<dbReference type="RefSeq" id="WP_085515220.1">
    <property type="nucleotide sequence ID" value="NZ_FXAW01000001.1"/>
</dbReference>
<dbReference type="Pfam" id="PF11026">
    <property type="entry name" value="DUF2721"/>
    <property type="match status" value="1"/>
</dbReference>
<keyword evidence="1" id="KW-0472">Membrane</keyword>
<evidence type="ECO:0000256" key="1">
    <source>
        <dbReference type="SAM" id="Phobius"/>
    </source>
</evidence>
<evidence type="ECO:0008006" key="4">
    <source>
        <dbReference type="Google" id="ProtNLM"/>
    </source>
</evidence>
<accession>A0A1X7I536</accession>
<dbReference type="Proteomes" id="UP000193804">
    <property type="component" value="Unassembled WGS sequence"/>
</dbReference>
<proteinExistence type="predicted"/>
<keyword evidence="3" id="KW-1185">Reference proteome</keyword>
<dbReference type="STRING" id="1028.SAMN05661096_00199"/>
<reference evidence="3" key="1">
    <citation type="submission" date="2017-04" db="EMBL/GenBank/DDBJ databases">
        <authorList>
            <person name="Varghese N."/>
            <person name="Submissions S."/>
        </authorList>
    </citation>
    <scope>NUCLEOTIDE SEQUENCE [LARGE SCALE GENOMIC DNA]</scope>
    <source>
        <strain evidence="3">DSM 4125</strain>
    </source>
</reference>
<dbReference type="OrthoDB" id="9813525at2"/>
<evidence type="ECO:0000313" key="2">
    <source>
        <dbReference type="EMBL" id="SMG09329.1"/>
    </source>
</evidence>
<feature type="transmembrane region" description="Helical" evidence="1">
    <location>
        <begin position="90"/>
        <end position="111"/>
    </location>
</feature>
<evidence type="ECO:0000313" key="3">
    <source>
        <dbReference type="Proteomes" id="UP000193804"/>
    </source>
</evidence>
<keyword evidence="1" id="KW-0812">Transmembrane</keyword>
<dbReference type="AlphaFoldDB" id="A0A1X7I536"/>
<feature type="transmembrane region" description="Helical" evidence="1">
    <location>
        <begin position="65"/>
        <end position="84"/>
    </location>
</feature>
<dbReference type="EMBL" id="FXAW01000001">
    <property type="protein sequence ID" value="SMG09329.1"/>
    <property type="molecule type" value="Genomic_DNA"/>
</dbReference>
<organism evidence="2 3">
    <name type="scientific">Marivirga sericea</name>
    <dbReference type="NCBI Taxonomy" id="1028"/>
    <lineage>
        <taxon>Bacteria</taxon>
        <taxon>Pseudomonadati</taxon>
        <taxon>Bacteroidota</taxon>
        <taxon>Cytophagia</taxon>
        <taxon>Cytophagales</taxon>
        <taxon>Marivirgaceae</taxon>
        <taxon>Marivirga</taxon>
    </lineage>
</organism>
<sequence>MEISLTTPALLFPAISLLLLAYTNRFLALANLIRNLHGRYMNEQDVKIKAQIANLKKRVILIRNMQLLGISSLFFCVVSMFTIYQEYQMAGSIIFGFSLVLLMISLLLSIVEIQISVKALNIQMGDIEN</sequence>